<reference evidence="2" key="1">
    <citation type="submission" date="2019-06" db="EMBL/GenBank/DDBJ databases">
        <authorList>
            <person name="Gan P."/>
            <person name="Shirasu K."/>
        </authorList>
    </citation>
    <scope>NUCLEOTIDE SEQUENCE [LARGE SCALE GENOMIC DNA]</scope>
    <source>
        <strain evidence="2">CAD2</strain>
    </source>
</reference>
<gene>
    <name evidence="2" type="ORF">CGCSCA2_v008485</name>
</gene>
<comment type="caution">
    <text evidence="2">The sequence shown here is derived from an EMBL/GenBank/DDBJ whole genome shotgun (WGS) entry which is preliminary data.</text>
</comment>
<evidence type="ECO:0000313" key="2">
    <source>
        <dbReference type="EMBL" id="KAF4856528.1"/>
    </source>
</evidence>
<proteinExistence type="predicted"/>
<feature type="region of interest" description="Disordered" evidence="1">
    <location>
        <begin position="1"/>
        <end position="32"/>
    </location>
</feature>
<evidence type="ECO:0000313" key="3">
    <source>
        <dbReference type="Proteomes" id="UP000711996"/>
    </source>
</evidence>
<name>A0A9P5K3F8_COLSI</name>
<protein>
    <submittedName>
        <fullName evidence="2">Uncharacterized protein</fullName>
    </submittedName>
</protein>
<feature type="compositionally biased region" description="Polar residues" evidence="1">
    <location>
        <begin position="1"/>
        <end position="26"/>
    </location>
</feature>
<dbReference type="Proteomes" id="UP000711996">
    <property type="component" value="Unassembled WGS sequence"/>
</dbReference>
<dbReference type="EMBL" id="QPMT01000027">
    <property type="protein sequence ID" value="KAF4856528.1"/>
    <property type="molecule type" value="Genomic_DNA"/>
</dbReference>
<organism evidence="2 3">
    <name type="scientific">Colletotrichum siamense</name>
    <name type="common">Anthracnose fungus</name>
    <dbReference type="NCBI Taxonomy" id="690259"/>
    <lineage>
        <taxon>Eukaryota</taxon>
        <taxon>Fungi</taxon>
        <taxon>Dikarya</taxon>
        <taxon>Ascomycota</taxon>
        <taxon>Pezizomycotina</taxon>
        <taxon>Sordariomycetes</taxon>
        <taxon>Hypocreomycetidae</taxon>
        <taxon>Glomerellales</taxon>
        <taxon>Glomerellaceae</taxon>
        <taxon>Colletotrichum</taxon>
        <taxon>Colletotrichum gloeosporioides species complex</taxon>
    </lineage>
</organism>
<evidence type="ECO:0000256" key="1">
    <source>
        <dbReference type="SAM" id="MobiDB-lite"/>
    </source>
</evidence>
<sequence length="73" mass="8463">MKSEVQVTKLVNSSHFESENLSSPSKATHPRRTPLLLLRSQFLVHHDFRQRSLPSCDLPWLRSHGIDHPLPLR</sequence>
<accession>A0A9P5K3F8</accession>
<dbReference type="AlphaFoldDB" id="A0A9P5K3F8"/>
<keyword evidence="3" id="KW-1185">Reference proteome</keyword>